<reference evidence="2 3" key="1">
    <citation type="submission" date="2021-06" db="EMBL/GenBank/DDBJ databases">
        <authorList>
            <person name="Palmer J.M."/>
        </authorList>
    </citation>
    <scope>NUCLEOTIDE SEQUENCE [LARGE SCALE GENOMIC DNA]</scope>
    <source>
        <strain evidence="2 3">XC_2019</strain>
        <tissue evidence="2">Muscle</tissue>
    </source>
</reference>
<feature type="region of interest" description="Disordered" evidence="1">
    <location>
        <begin position="26"/>
        <end position="45"/>
    </location>
</feature>
<sequence>MKTVIIVVAHVENSLILFKPNRIEPSYSTSSLSSSSPSMRGGKIRTKITPSESKMKCFYLQERLPEEFSVQCKMLCFPLPQTSMYFYWDFVVVAKRKLLLKENHKTSHLQFATRYVVKRANMFKMALWSDKIEIILSGSCISLNTSASQ</sequence>
<evidence type="ECO:0000256" key="1">
    <source>
        <dbReference type="SAM" id="MobiDB-lite"/>
    </source>
</evidence>
<evidence type="ECO:0000313" key="2">
    <source>
        <dbReference type="EMBL" id="MEQ2205712.1"/>
    </source>
</evidence>
<keyword evidence="3" id="KW-1185">Reference proteome</keyword>
<dbReference type="EMBL" id="JAHRIN010042245">
    <property type="protein sequence ID" value="MEQ2205712.1"/>
    <property type="molecule type" value="Genomic_DNA"/>
</dbReference>
<gene>
    <name evidence="2" type="ORF">XENOCAPTIV_010920</name>
</gene>
<proteinExistence type="predicted"/>
<feature type="compositionally biased region" description="Low complexity" evidence="1">
    <location>
        <begin position="26"/>
        <end position="38"/>
    </location>
</feature>
<evidence type="ECO:0000313" key="3">
    <source>
        <dbReference type="Proteomes" id="UP001434883"/>
    </source>
</evidence>
<accession>A0ABV0RC30</accession>
<name>A0ABV0RC30_9TELE</name>
<organism evidence="2 3">
    <name type="scientific">Xenoophorus captivus</name>
    <dbReference type="NCBI Taxonomy" id="1517983"/>
    <lineage>
        <taxon>Eukaryota</taxon>
        <taxon>Metazoa</taxon>
        <taxon>Chordata</taxon>
        <taxon>Craniata</taxon>
        <taxon>Vertebrata</taxon>
        <taxon>Euteleostomi</taxon>
        <taxon>Actinopterygii</taxon>
        <taxon>Neopterygii</taxon>
        <taxon>Teleostei</taxon>
        <taxon>Neoteleostei</taxon>
        <taxon>Acanthomorphata</taxon>
        <taxon>Ovalentaria</taxon>
        <taxon>Atherinomorphae</taxon>
        <taxon>Cyprinodontiformes</taxon>
        <taxon>Goodeidae</taxon>
        <taxon>Xenoophorus</taxon>
    </lineage>
</organism>
<dbReference type="Proteomes" id="UP001434883">
    <property type="component" value="Unassembled WGS sequence"/>
</dbReference>
<comment type="caution">
    <text evidence="2">The sequence shown here is derived from an EMBL/GenBank/DDBJ whole genome shotgun (WGS) entry which is preliminary data.</text>
</comment>
<protein>
    <submittedName>
        <fullName evidence="2">Uncharacterized protein</fullName>
    </submittedName>
</protein>